<evidence type="ECO:0000256" key="2">
    <source>
        <dbReference type="ARBA" id="ARBA00023125"/>
    </source>
</evidence>
<dbReference type="SUPFAM" id="SSF46785">
    <property type="entry name" value="Winged helix' DNA-binding domain"/>
    <property type="match status" value="1"/>
</dbReference>
<dbReference type="EMBL" id="QGGG01000001">
    <property type="protein sequence ID" value="PWJ86239.1"/>
    <property type="molecule type" value="Genomic_DNA"/>
</dbReference>
<dbReference type="PANTHER" id="PTHR44846">
    <property type="entry name" value="MANNOSYL-D-GLYCERATE TRANSPORT/METABOLISM SYSTEM REPRESSOR MNGR-RELATED"/>
    <property type="match status" value="1"/>
</dbReference>
<dbReference type="InterPro" id="IPR000524">
    <property type="entry name" value="Tscrpt_reg_HTH_GntR"/>
</dbReference>
<evidence type="ECO:0000313" key="6">
    <source>
        <dbReference type="Proteomes" id="UP000245396"/>
    </source>
</evidence>
<dbReference type="STRING" id="1192868.GCA_000304395_04295"/>
<dbReference type="Pfam" id="PF00392">
    <property type="entry name" value="GntR"/>
    <property type="match status" value="1"/>
</dbReference>
<reference evidence="5 6" key="1">
    <citation type="submission" date="2018-05" db="EMBL/GenBank/DDBJ databases">
        <title>Genomic Encyclopedia of Type Strains, Phase IV (KMG-IV): sequencing the most valuable type-strain genomes for metagenomic binning, comparative biology and taxonomic classification.</title>
        <authorList>
            <person name="Goeker M."/>
        </authorList>
    </citation>
    <scope>NUCLEOTIDE SEQUENCE [LARGE SCALE GENOMIC DNA]</scope>
    <source>
        <strain evidence="5 6">DSM 6986</strain>
    </source>
</reference>
<dbReference type="Gene3D" id="3.40.1410.10">
    <property type="entry name" value="Chorismate lyase-like"/>
    <property type="match status" value="1"/>
</dbReference>
<dbReference type="InterPro" id="IPR011663">
    <property type="entry name" value="UTRA"/>
</dbReference>
<evidence type="ECO:0000259" key="4">
    <source>
        <dbReference type="PROSITE" id="PS50949"/>
    </source>
</evidence>
<dbReference type="PROSITE" id="PS50949">
    <property type="entry name" value="HTH_GNTR"/>
    <property type="match status" value="1"/>
</dbReference>
<keyword evidence="1" id="KW-0805">Transcription regulation</keyword>
<dbReference type="PRINTS" id="PR00035">
    <property type="entry name" value="HTHGNTR"/>
</dbReference>
<keyword evidence="3" id="KW-0804">Transcription</keyword>
<dbReference type="RefSeq" id="WP_170124966.1">
    <property type="nucleotide sequence ID" value="NZ_QGGG01000001.1"/>
</dbReference>
<keyword evidence="6" id="KW-1185">Reference proteome</keyword>
<organism evidence="5 6">
    <name type="scientific">Pseudaminobacter salicylatoxidans</name>
    <dbReference type="NCBI Taxonomy" id="93369"/>
    <lineage>
        <taxon>Bacteria</taxon>
        <taxon>Pseudomonadati</taxon>
        <taxon>Pseudomonadota</taxon>
        <taxon>Alphaproteobacteria</taxon>
        <taxon>Hyphomicrobiales</taxon>
        <taxon>Phyllobacteriaceae</taxon>
        <taxon>Pseudaminobacter</taxon>
    </lineage>
</organism>
<dbReference type="GO" id="GO:0003700">
    <property type="term" value="F:DNA-binding transcription factor activity"/>
    <property type="evidence" value="ECO:0007669"/>
    <property type="project" value="InterPro"/>
</dbReference>
<comment type="caution">
    <text evidence="5">The sequence shown here is derived from an EMBL/GenBank/DDBJ whole genome shotgun (WGS) entry which is preliminary data.</text>
</comment>
<feature type="domain" description="HTH gntR-type" evidence="4">
    <location>
        <begin position="13"/>
        <end position="81"/>
    </location>
</feature>
<dbReference type="SMART" id="SM00345">
    <property type="entry name" value="HTH_GNTR"/>
    <property type="match status" value="1"/>
</dbReference>
<proteinExistence type="predicted"/>
<dbReference type="CDD" id="cd07377">
    <property type="entry name" value="WHTH_GntR"/>
    <property type="match status" value="1"/>
</dbReference>
<dbReference type="PANTHER" id="PTHR44846:SF1">
    <property type="entry name" value="MANNOSYL-D-GLYCERATE TRANSPORT_METABOLISM SYSTEM REPRESSOR MNGR-RELATED"/>
    <property type="match status" value="1"/>
</dbReference>
<dbReference type="GO" id="GO:0045892">
    <property type="term" value="P:negative regulation of DNA-templated transcription"/>
    <property type="evidence" value="ECO:0007669"/>
    <property type="project" value="TreeGrafter"/>
</dbReference>
<dbReference type="GO" id="GO:0003677">
    <property type="term" value="F:DNA binding"/>
    <property type="evidence" value="ECO:0007669"/>
    <property type="project" value="UniProtKB-KW"/>
</dbReference>
<protein>
    <submittedName>
        <fullName evidence="5">GntR family transcriptional regulator</fullName>
    </submittedName>
</protein>
<evidence type="ECO:0000256" key="1">
    <source>
        <dbReference type="ARBA" id="ARBA00023015"/>
    </source>
</evidence>
<dbReference type="AlphaFoldDB" id="A0A316C8Y7"/>
<gene>
    <name evidence="5" type="ORF">C7441_101118</name>
</gene>
<evidence type="ECO:0000256" key="3">
    <source>
        <dbReference type="ARBA" id="ARBA00023163"/>
    </source>
</evidence>
<dbReference type="SUPFAM" id="SSF64288">
    <property type="entry name" value="Chorismate lyase-like"/>
    <property type="match status" value="1"/>
</dbReference>
<keyword evidence="2" id="KW-0238">DNA-binding</keyword>
<dbReference type="InterPro" id="IPR036390">
    <property type="entry name" value="WH_DNA-bd_sf"/>
</dbReference>
<evidence type="ECO:0000313" key="5">
    <source>
        <dbReference type="EMBL" id="PWJ86239.1"/>
    </source>
</evidence>
<dbReference type="InterPro" id="IPR036388">
    <property type="entry name" value="WH-like_DNA-bd_sf"/>
</dbReference>
<dbReference type="Proteomes" id="UP000245396">
    <property type="component" value="Unassembled WGS sequence"/>
</dbReference>
<dbReference type="InterPro" id="IPR050679">
    <property type="entry name" value="Bact_HTH_transcr_reg"/>
</dbReference>
<dbReference type="SMART" id="SM00866">
    <property type="entry name" value="UTRA"/>
    <property type="match status" value="1"/>
</dbReference>
<name>A0A316C8Y7_PSESE</name>
<dbReference type="Pfam" id="PF07702">
    <property type="entry name" value="UTRA"/>
    <property type="match status" value="1"/>
</dbReference>
<accession>A0A316C8Y7</accession>
<dbReference type="InterPro" id="IPR028978">
    <property type="entry name" value="Chorismate_lyase_/UTRA_dom_sf"/>
</dbReference>
<sequence>MTAEFALNPHEPTPLYAQLYRMLRLRILDGEYAEGEAIPSETVLRDVHGITRSTVRNAVALLVKEGLVQQIRGKGTIVTYTPINHSIWNFGGFTDFSRARGQRPVTSLLSRTIEDGPEGKVLKLVRARGVAIEETRTFLNLDTSWIDLRRFPDLEKFDFEQLSLYQVMREHYGVVPTRSELTLSIVPHSDLTRQAFGPTPEVPGFICASGDVYDSTGRLVERTSVIYSPTLEMKVGMSWNGAQPRPTHAPVSA</sequence>
<dbReference type="Gene3D" id="1.10.10.10">
    <property type="entry name" value="Winged helix-like DNA-binding domain superfamily/Winged helix DNA-binding domain"/>
    <property type="match status" value="1"/>
</dbReference>